<protein>
    <submittedName>
        <fullName evidence="1">Uncharacterized protein</fullName>
    </submittedName>
</protein>
<proteinExistence type="predicted"/>
<dbReference type="SUPFAM" id="SSF53756">
    <property type="entry name" value="UDP-Glycosyltransferase/glycogen phosphorylase"/>
    <property type="match status" value="1"/>
</dbReference>
<organism evidence="1">
    <name type="scientific">marine metagenome</name>
    <dbReference type="NCBI Taxonomy" id="408172"/>
    <lineage>
        <taxon>unclassified sequences</taxon>
        <taxon>metagenomes</taxon>
        <taxon>ecological metagenomes</taxon>
    </lineage>
</organism>
<accession>A0A383D4M8</accession>
<dbReference type="Gene3D" id="3.40.50.2000">
    <property type="entry name" value="Glycogen Phosphorylase B"/>
    <property type="match status" value="1"/>
</dbReference>
<feature type="non-terminal residue" evidence="1">
    <location>
        <position position="70"/>
    </location>
</feature>
<reference evidence="1" key="1">
    <citation type="submission" date="2018-05" db="EMBL/GenBank/DDBJ databases">
        <authorList>
            <person name="Lanie J.A."/>
            <person name="Ng W.-L."/>
            <person name="Kazmierczak K.M."/>
            <person name="Andrzejewski T.M."/>
            <person name="Davidsen T.M."/>
            <person name="Wayne K.J."/>
            <person name="Tettelin H."/>
            <person name="Glass J.I."/>
            <person name="Rusch D."/>
            <person name="Podicherti R."/>
            <person name="Tsui H.-C.T."/>
            <person name="Winkler M.E."/>
        </authorList>
    </citation>
    <scope>NUCLEOTIDE SEQUENCE</scope>
</reference>
<gene>
    <name evidence="1" type="ORF">METZ01_LOCUS491682</name>
</gene>
<name>A0A383D4M8_9ZZZZ</name>
<dbReference type="AlphaFoldDB" id="A0A383D4M8"/>
<sequence>MAELIRKIEHIAKHVLWTAIGIFSGKKKPLSLPIDFASASSVLVIRPDRLGDVILSTPVYESIKKSFPHL</sequence>
<evidence type="ECO:0000313" key="1">
    <source>
        <dbReference type="EMBL" id="SVE38828.1"/>
    </source>
</evidence>
<dbReference type="EMBL" id="UINC01213861">
    <property type="protein sequence ID" value="SVE38828.1"/>
    <property type="molecule type" value="Genomic_DNA"/>
</dbReference>